<organism evidence="2 3">
    <name type="scientific">Olea europaea subsp. europaea</name>
    <dbReference type="NCBI Taxonomy" id="158383"/>
    <lineage>
        <taxon>Eukaryota</taxon>
        <taxon>Viridiplantae</taxon>
        <taxon>Streptophyta</taxon>
        <taxon>Embryophyta</taxon>
        <taxon>Tracheophyta</taxon>
        <taxon>Spermatophyta</taxon>
        <taxon>Magnoliopsida</taxon>
        <taxon>eudicotyledons</taxon>
        <taxon>Gunneridae</taxon>
        <taxon>Pentapetalae</taxon>
        <taxon>asterids</taxon>
        <taxon>lamiids</taxon>
        <taxon>Lamiales</taxon>
        <taxon>Oleaceae</taxon>
        <taxon>Oleeae</taxon>
        <taxon>Olea</taxon>
    </lineage>
</organism>
<keyword evidence="3" id="KW-1185">Reference proteome</keyword>
<gene>
    <name evidence="2" type="ORF">OLEA9_A071164</name>
</gene>
<dbReference type="AlphaFoldDB" id="A0A8S0UMD4"/>
<keyword evidence="1" id="KW-1133">Transmembrane helix</keyword>
<evidence type="ECO:0000313" key="2">
    <source>
        <dbReference type="EMBL" id="CAA3019408.1"/>
    </source>
</evidence>
<keyword evidence="1" id="KW-0812">Transmembrane</keyword>
<feature type="transmembrane region" description="Helical" evidence="1">
    <location>
        <begin position="45"/>
        <end position="64"/>
    </location>
</feature>
<protein>
    <submittedName>
        <fullName evidence="2">Uncharacterized protein</fullName>
    </submittedName>
</protein>
<reference evidence="2 3" key="1">
    <citation type="submission" date="2019-12" db="EMBL/GenBank/DDBJ databases">
        <authorList>
            <person name="Alioto T."/>
            <person name="Alioto T."/>
            <person name="Gomez Garrido J."/>
        </authorList>
    </citation>
    <scope>NUCLEOTIDE SEQUENCE [LARGE SCALE GENOMIC DNA]</scope>
</reference>
<keyword evidence="1" id="KW-0472">Membrane</keyword>
<comment type="caution">
    <text evidence="2">The sequence shown here is derived from an EMBL/GenBank/DDBJ whole genome shotgun (WGS) entry which is preliminary data.</text>
</comment>
<evidence type="ECO:0000256" key="1">
    <source>
        <dbReference type="SAM" id="Phobius"/>
    </source>
</evidence>
<proteinExistence type="predicted"/>
<sequence length="122" mass="13910">MVDVKKRTERMREELRKKMDLHIKAGKEAEASGKPQFPLSVKLKAALPLVAIVVALYSWSYYYMGKRMNMKPDVAQPDKILTDVRQIFAPEEKTGGPGPADLPASFFGLEEKDLTEDQNKRW</sequence>
<dbReference type="Proteomes" id="UP000594638">
    <property type="component" value="Unassembled WGS sequence"/>
</dbReference>
<accession>A0A8S0UMD4</accession>
<dbReference type="Gramene" id="OE9A071164T1">
    <property type="protein sequence ID" value="OE9A071164C1"/>
    <property type="gene ID" value="OE9A071164"/>
</dbReference>
<name>A0A8S0UMD4_OLEEU</name>
<dbReference type="EMBL" id="CACTIH010008420">
    <property type="protein sequence ID" value="CAA3019408.1"/>
    <property type="molecule type" value="Genomic_DNA"/>
</dbReference>
<evidence type="ECO:0000313" key="3">
    <source>
        <dbReference type="Proteomes" id="UP000594638"/>
    </source>
</evidence>